<dbReference type="EMBL" id="NBNE01017341">
    <property type="protein sequence ID" value="OWY92778.1"/>
    <property type="molecule type" value="Genomic_DNA"/>
</dbReference>
<dbReference type="AlphaFoldDB" id="A0A225UIF9"/>
<evidence type="ECO:0000313" key="2">
    <source>
        <dbReference type="Proteomes" id="UP000198211"/>
    </source>
</evidence>
<dbReference type="OrthoDB" id="125928at2759"/>
<organism evidence="1 2">
    <name type="scientific">Phytophthora megakarya</name>
    <dbReference type="NCBI Taxonomy" id="4795"/>
    <lineage>
        <taxon>Eukaryota</taxon>
        <taxon>Sar</taxon>
        <taxon>Stramenopiles</taxon>
        <taxon>Oomycota</taxon>
        <taxon>Peronosporomycetes</taxon>
        <taxon>Peronosporales</taxon>
        <taxon>Peronosporaceae</taxon>
        <taxon>Phytophthora</taxon>
    </lineage>
</organism>
<evidence type="ECO:0000313" key="1">
    <source>
        <dbReference type="EMBL" id="OWY92778.1"/>
    </source>
</evidence>
<sequence length="328" mass="38057">MVQVLIGIPSMRSSEKDEILQHDAPRFARPQTLWGQMAARQLKLRCKTEEENDMLKDLMSSQRRTVRNIKRMIRRRADGELMEDLCNSKRPKMKNIEQVLRELLFGIDKIYVNLDRFYAEKGMNSVPCPGRERRVYPAASNGSPFVEFSDKNLVPFSFDRAENAIWNFLRGPRSRGQVHVRSKECQHATETATCCVDITCTGRGLSTHVSEQRVARKFTQENSTVFISRTRVVPTVEKYFSSMRFNETLRIIVRCGIPLFAGQVTTIIESHYSVSRDTKDCEPSIERQWNSYLNLAVKGWERKVSFNTQEIENLLFKECIETRDLEIS</sequence>
<dbReference type="Proteomes" id="UP000198211">
    <property type="component" value="Unassembled WGS sequence"/>
</dbReference>
<accession>A0A225UIF9</accession>
<keyword evidence="2" id="KW-1185">Reference proteome</keyword>
<name>A0A225UIF9_9STRA</name>
<proteinExistence type="predicted"/>
<protein>
    <submittedName>
        <fullName evidence="1">Uncharacterized protein</fullName>
    </submittedName>
</protein>
<reference evidence="2" key="1">
    <citation type="submission" date="2017-03" db="EMBL/GenBank/DDBJ databases">
        <title>Phytopthora megakarya and P. palmivora, two closely related causual agents of cacao black pod achieved similar genome size and gene model numbers by different mechanisms.</title>
        <authorList>
            <person name="Ali S."/>
            <person name="Shao J."/>
            <person name="Larry D.J."/>
            <person name="Kronmiller B."/>
            <person name="Shen D."/>
            <person name="Strem M.D."/>
            <person name="Melnick R.L."/>
            <person name="Guiltinan M.J."/>
            <person name="Tyler B.M."/>
            <person name="Meinhardt L.W."/>
            <person name="Bailey B.A."/>
        </authorList>
    </citation>
    <scope>NUCLEOTIDE SEQUENCE [LARGE SCALE GENOMIC DNA]</scope>
    <source>
        <strain evidence="2">zdho120</strain>
    </source>
</reference>
<gene>
    <name evidence="1" type="ORF">PHMEG_00038078</name>
</gene>
<comment type="caution">
    <text evidence="1">The sequence shown here is derived from an EMBL/GenBank/DDBJ whole genome shotgun (WGS) entry which is preliminary data.</text>
</comment>